<reference evidence="1" key="1">
    <citation type="submission" date="2014-11" db="EMBL/GenBank/DDBJ databases">
        <authorList>
            <person name="Amaro Gonzalez C."/>
        </authorList>
    </citation>
    <scope>NUCLEOTIDE SEQUENCE</scope>
</reference>
<dbReference type="EMBL" id="GBXM01054251">
    <property type="protein sequence ID" value="JAH54326.1"/>
    <property type="molecule type" value="Transcribed_RNA"/>
</dbReference>
<sequence>MALLCRMCQYLEPQSRTEHYNKRCIGHTMHDT</sequence>
<name>A0A0E9TL66_ANGAN</name>
<organism evidence="1">
    <name type="scientific">Anguilla anguilla</name>
    <name type="common">European freshwater eel</name>
    <name type="synonym">Muraena anguilla</name>
    <dbReference type="NCBI Taxonomy" id="7936"/>
    <lineage>
        <taxon>Eukaryota</taxon>
        <taxon>Metazoa</taxon>
        <taxon>Chordata</taxon>
        <taxon>Craniata</taxon>
        <taxon>Vertebrata</taxon>
        <taxon>Euteleostomi</taxon>
        <taxon>Actinopterygii</taxon>
        <taxon>Neopterygii</taxon>
        <taxon>Teleostei</taxon>
        <taxon>Anguilliformes</taxon>
        <taxon>Anguillidae</taxon>
        <taxon>Anguilla</taxon>
    </lineage>
</organism>
<evidence type="ECO:0000313" key="1">
    <source>
        <dbReference type="EMBL" id="JAH54326.1"/>
    </source>
</evidence>
<reference evidence="1" key="2">
    <citation type="journal article" date="2015" name="Fish Shellfish Immunol.">
        <title>Early steps in the European eel (Anguilla anguilla)-Vibrio vulnificus interaction in the gills: Role of the RtxA13 toxin.</title>
        <authorList>
            <person name="Callol A."/>
            <person name="Pajuelo D."/>
            <person name="Ebbesson L."/>
            <person name="Teles M."/>
            <person name="MacKenzie S."/>
            <person name="Amaro C."/>
        </authorList>
    </citation>
    <scope>NUCLEOTIDE SEQUENCE</scope>
</reference>
<protein>
    <submittedName>
        <fullName evidence="1">Uncharacterized protein</fullName>
    </submittedName>
</protein>
<accession>A0A0E9TL66</accession>
<proteinExistence type="predicted"/>
<dbReference type="AlphaFoldDB" id="A0A0E9TL66"/>